<dbReference type="Proteomes" id="UP000008698">
    <property type="component" value="Unassembled WGS sequence"/>
</dbReference>
<evidence type="ECO:0000256" key="1">
    <source>
        <dbReference type="SAM" id="MobiDB-lite"/>
    </source>
</evidence>
<evidence type="ECO:0000313" key="4">
    <source>
        <dbReference type="Proteomes" id="UP000008698"/>
    </source>
</evidence>
<dbReference type="GO" id="GO:0006629">
    <property type="term" value="P:lipid metabolic process"/>
    <property type="evidence" value="ECO:0007669"/>
    <property type="project" value="InterPro"/>
</dbReference>
<dbReference type="GeneID" id="9534496"/>
<reference evidence="4" key="1">
    <citation type="journal article" date="2011" name="PLoS Pathog.">
        <title>Comparative genomics yields insights into niche adaptation of plant vascular wilt pathogens.</title>
        <authorList>
            <person name="Klosterman S.J."/>
            <person name="Subbarao K.V."/>
            <person name="Kang S."/>
            <person name="Veronese P."/>
            <person name="Gold S.E."/>
            <person name="Thomma B.P.H.J."/>
            <person name="Chen Z."/>
            <person name="Henrissat B."/>
            <person name="Lee Y.-H."/>
            <person name="Park J."/>
            <person name="Garcia-Pedrajas M.D."/>
            <person name="Barbara D.J."/>
            <person name="Anchieta A."/>
            <person name="de Jonge R."/>
            <person name="Santhanam P."/>
            <person name="Maruthachalam K."/>
            <person name="Atallah Z."/>
            <person name="Amyotte S.G."/>
            <person name="Paz Z."/>
            <person name="Inderbitzin P."/>
            <person name="Hayes R.J."/>
            <person name="Heiman D.I."/>
            <person name="Young S."/>
            <person name="Zeng Q."/>
            <person name="Engels R."/>
            <person name="Galagan J."/>
            <person name="Cuomo C.A."/>
            <person name="Dobinson K.F."/>
            <person name="Ma L.-J."/>
        </authorList>
    </citation>
    <scope>NUCLEOTIDE SEQUENCE [LARGE SCALE GENOMIC DNA]</scope>
    <source>
        <strain evidence="4">VaMs.102 / ATCC MYA-4576 / FGSC 10136</strain>
    </source>
</reference>
<evidence type="ECO:0000313" key="3">
    <source>
        <dbReference type="EMBL" id="EEY22790.1"/>
    </source>
</evidence>
<dbReference type="eggNOG" id="ENOG502RUV2">
    <property type="taxonomic scope" value="Eukaryota"/>
</dbReference>
<sequence>MMLPPSLSAWLTTAVVALSASTAWALPQDGTAGTSTSSAAAAATSGSSSSTACNNSPSLCNRAYNNVTHMGAHNAAFLRDEATGFSVSGNQFFNATVALDSGLRLLQSQVHFQNNTLRLCHSSCSLMDAGLLEDWLRPIKTWMDAHPNEVVTLILVNSDDKDAATYASAFEASGLSSLAYAPETPGATSTWPTLQSLINANTRLVTFVTNMDASTQHPYLLPEFTYVFETAFQVTAPTGFNCSLDRPTTISSATAAMGSGLLPLMNHFMYEAVSSSILIPAEGLIDSTNSPSTSGVSGALGAHAQTCRSDWGVAPTFVLVDFYDKGPALQTADQLNGISNPVGRGDVPASTKSAARTTGPPRMGMETVALVTFMAAAVFLF</sequence>
<feature type="chain" id="PRO_5003002667" description="PLC-like phosphodiesterase" evidence="2">
    <location>
        <begin position="26"/>
        <end position="381"/>
    </location>
</feature>
<dbReference type="RefSeq" id="XP_003001104.1">
    <property type="nucleotide sequence ID" value="XM_003001058.1"/>
</dbReference>
<accession>C9SVH5</accession>
<keyword evidence="2" id="KW-0732">Signal</keyword>
<keyword evidence="4" id="KW-1185">Reference proteome</keyword>
<feature type="signal peptide" evidence="2">
    <location>
        <begin position="1"/>
        <end position="25"/>
    </location>
</feature>
<name>C9SVH5_VERA1</name>
<evidence type="ECO:0000256" key="2">
    <source>
        <dbReference type="SAM" id="SignalP"/>
    </source>
</evidence>
<dbReference type="SUPFAM" id="SSF51695">
    <property type="entry name" value="PLC-like phosphodiesterases"/>
    <property type="match status" value="1"/>
</dbReference>
<dbReference type="AlphaFoldDB" id="C9SVH5"/>
<dbReference type="Pfam" id="PF26146">
    <property type="entry name" value="PI-PLC_X"/>
    <property type="match status" value="1"/>
</dbReference>
<gene>
    <name evidence="3" type="ORF">VDBG_08900</name>
</gene>
<dbReference type="STRING" id="526221.C9SVH5"/>
<dbReference type="KEGG" id="val:VDBG_08900"/>
<dbReference type="OrthoDB" id="7984201at2759"/>
<dbReference type="Gene3D" id="3.20.20.190">
    <property type="entry name" value="Phosphatidylinositol (PI) phosphodiesterase"/>
    <property type="match status" value="1"/>
</dbReference>
<evidence type="ECO:0008006" key="5">
    <source>
        <dbReference type="Google" id="ProtNLM"/>
    </source>
</evidence>
<feature type="region of interest" description="Disordered" evidence="1">
    <location>
        <begin position="335"/>
        <end position="360"/>
    </location>
</feature>
<dbReference type="OMA" id="YPYLMPE"/>
<dbReference type="PANTHER" id="PTHR13593">
    <property type="match status" value="1"/>
</dbReference>
<dbReference type="GO" id="GO:0008081">
    <property type="term" value="F:phosphoric diester hydrolase activity"/>
    <property type="evidence" value="ECO:0007669"/>
    <property type="project" value="InterPro"/>
</dbReference>
<dbReference type="HOGENOM" id="CLU_037358_1_0_1"/>
<organism evidence="4">
    <name type="scientific">Verticillium alfalfae (strain VaMs.102 / ATCC MYA-4576 / FGSC 10136)</name>
    <name type="common">Verticillium wilt of alfalfa</name>
    <name type="synonym">Verticillium albo-atrum</name>
    <dbReference type="NCBI Taxonomy" id="526221"/>
    <lineage>
        <taxon>Eukaryota</taxon>
        <taxon>Fungi</taxon>
        <taxon>Dikarya</taxon>
        <taxon>Ascomycota</taxon>
        <taxon>Pezizomycotina</taxon>
        <taxon>Sordariomycetes</taxon>
        <taxon>Hypocreomycetidae</taxon>
        <taxon>Glomerellales</taxon>
        <taxon>Plectosphaerellaceae</taxon>
        <taxon>Verticillium</taxon>
    </lineage>
</organism>
<dbReference type="PANTHER" id="PTHR13593:SF80">
    <property type="entry name" value="PLC-LIKE PHOSPHODIESTERASE"/>
    <property type="match status" value="1"/>
</dbReference>
<proteinExistence type="predicted"/>
<dbReference type="InterPro" id="IPR051057">
    <property type="entry name" value="PI-PLC_domain"/>
</dbReference>
<protein>
    <recommendedName>
        <fullName evidence="5">PLC-like phosphodiesterase</fullName>
    </recommendedName>
</protein>
<dbReference type="InterPro" id="IPR017946">
    <property type="entry name" value="PLC-like_Pdiesterase_TIM-brl"/>
</dbReference>
<dbReference type="EMBL" id="DS985226">
    <property type="protein sequence ID" value="EEY22790.1"/>
    <property type="molecule type" value="Genomic_DNA"/>
</dbReference>